<proteinExistence type="predicted"/>
<dbReference type="GO" id="GO:0004176">
    <property type="term" value="F:ATP-dependent peptidase activity"/>
    <property type="evidence" value="ECO:0007669"/>
    <property type="project" value="InterPro"/>
</dbReference>
<evidence type="ECO:0000259" key="1">
    <source>
        <dbReference type="Pfam" id="PF01434"/>
    </source>
</evidence>
<dbReference type="PANTHER" id="PTHR23076">
    <property type="entry name" value="METALLOPROTEASE M41 FTSH"/>
    <property type="match status" value="1"/>
</dbReference>
<dbReference type="GO" id="GO:0004222">
    <property type="term" value="F:metalloendopeptidase activity"/>
    <property type="evidence" value="ECO:0007669"/>
    <property type="project" value="InterPro"/>
</dbReference>
<dbReference type="GO" id="GO:0030163">
    <property type="term" value="P:protein catabolic process"/>
    <property type="evidence" value="ECO:0007669"/>
    <property type="project" value="TreeGrafter"/>
</dbReference>
<sequence length="220" mass="23624">LGLSGAQVTALVRDARGLARAAGHPLQQRHLYAAARRIAPPPDADFLWRAAIHEAGHMVVGAACGLGLPERAVLTVDGGSVEYPRPRIETHATAQARLTTLLAGYAAERLVFGEVSSGAGNGPHSDLARATDLARRMLFEWGMGEHLTHLPASGAILRPGDAVDRAVQDVLGKCLEKAHGILRQNRERLITVAELLLTEREMSKERCRELLEGSDLSRSA</sequence>
<keyword evidence="3" id="KW-1185">Reference proteome</keyword>
<dbReference type="Pfam" id="PF01434">
    <property type="entry name" value="Peptidase_M41"/>
    <property type="match status" value="1"/>
</dbReference>
<feature type="non-terminal residue" evidence="2">
    <location>
        <position position="1"/>
    </location>
</feature>
<dbReference type="InterPro" id="IPR037219">
    <property type="entry name" value="Peptidase_M41-like"/>
</dbReference>
<dbReference type="EMBL" id="FNVD01000019">
    <property type="protein sequence ID" value="SEG23695.1"/>
    <property type="molecule type" value="Genomic_DNA"/>
</dbReference>
<protein>
    <submittedName>
        <fullName evidence="2">Peptidase family M41</fullName>
    </submittedName>
</protein>
<feature type="domain" description="Peptidase M41" evidence="1">
    <location>
        <begin position="51"/>
        <end position="209"/>
    </location>
</feature>
<dbReference type="GO" id="GO:0006508">
    <property type="term" value="P:proteolysis"/>
    <property type="evidence" value="ECO:0007669"/>
    <property type="project" value="InterPro"/>
</dbReference>
<name>A0A1H5YJB7_9RHOB</name>
<organism evidence="2 3">
    <name type="scientific">Jhaorihella thermophila</name>
    <dbReference type="NCBI Taxonomy" id="488547"/>
    <lineage>
        <taxon>Bacteria</taxon>
        <taxon>Pseudomonadati</taxon>
        <taxon>Pseudomonadota</taxon>
        <taxon>Alphaproteobacteria</taxon>
        <taxon>Rhodobacterales</taxon>
        <taxon>Paracoccaceae</taxon>
        <taxon>Jhaorihella</taxon>
    </lineage>
</organism>
<dbReference type="GO" id="GO:0005886">
    <property type="term" value="C:plasma membrane"/>
    <property type="evidence" value="ECO:0007669"/>
    <property type="project" value="TreeGrafter"/>
</dbReference>
<dbReference type="PANTHER" id="PTHR23076:SF97">
    <property type="entry name" value="ATP-DEPENDENT ZINC METALLOPROTEASE YME1L1"/>
    <property type="match status" value="1"/>
</dbReference>
<evidence type="ECO:0000313" key="3">
    <source>
        <dbReference type="Proteomes" id="UP000236742"/>
    </source>
</evidence>
<dbReference type="GO" id="GO:0005524">
    <property type="term" value="F:ATP binding"/>
    <property type="evidence" value="ECO:0007669"/>
    <property type="project" value="InterPro"/>
</dbReference>
<reference evidence="2 3" key="1">
    <citation type="submission" date="2016-10" db="EMBL/GenBank/DDBJ databases">
        <authorList>
            <person name="de Groot N.N."/>
        </authorList>
    </citation>
    <scope>NUCLEOTIDE SEQUENCE [LARGE SCALE GENOMIC DNA]</scope>
    <source>
        <strain evidence="2 3">DSM 23413</strain>
    </source>
</reference>
<dbReference type="SUPFAM" id="SSF140990">
    <property type="entry name" value="FtsH protease domain-like"/>
    <property type="match status" value="1"/>
</dbReference>
<dbReference type="Proteomes" id="UP000236742">
    <property type="component" value="Unassembled WGS sequence"/>
</dbReference>
<gene>
    <name evidence="2" type="ORF">SAMN05421751_1191</name>
</gene>
<dbReference type="AlphaFoldDB" id="A0A1H5YJB7"/>
<dbReference type="Gene3D" id="1.20.58.760">
    <property type="entry name" value="Peptidase M41"/>
    <property type="match status" value="1"/>
</dbReference>
<accession>A0A1H5YJB7</accession>
<dbReference type="InterPro" id="IPR000642">
    <property type="entry name" value="Peptidase_M41"/>
</dbReference>
<evidence type="ECO:0000313" key="2">
    <source>
        <dbReference type="EMBL" id="SEG23695.1"/>
    </source>
</evidence>